<organism evidence="2 3">
    <name type="scientific">Streptacidiphilus cavernicola</name>
    <dbReference type="NCBI Taxonomy" id="3342716"/>
    <lineage>
        <taxon>Bacteria</taxon>
        <taxon>Bacillati</taxon>
        <taxon>Actinomycetota</taxon>
        <taxon>Actinomycetes</taxon>
        <taxon>Kitasatosporales</taxon>
        <taxon>Streptomycetaceae</taxon>
        <taxon>Streptacidiphilus</taxon>
    </lineage>
</organism>
<gene>
    <name evidence="2" type="ORF">ACEZDJ_18985</name>
</gene>
<name>A0ABV6UPL6_9ACTN</name>
<dbReference type="EMBL" id="JBHEZZ010000010">
    <property type="protein sequence ID" value="MFC1403376.1"/>
    <property type="molecule type" value="Genomic_DNA"/>
</dbReference>
<evidence type="ECO:0000313" key="2">
    <source>
        <dbReference type="EMBL" id="MFC1403376.1"/>
    </source>
</evidence>
<dbReference type="Proteomes" id="UP001592528">
    <property type="component" value="Unassembled WGS sequence"/>
</dbReference>
<keyword evidence="1" id="KW-0732">Signal</keyword>
<dbReference type="RefSeq" id="WP_051725390.1">
    <property type="nucleotide sequence ID" value="NZ_JBHEZZ010000010.1"/>
</dbReference>
<proteinExistence type="predicted"/>
<evidence type="ECO:0000313" key="3">
    <source>
        <dbReference type="Proteomes" id="UP001592528"/>
    </source>
</evidence>
<keyword evidence="3" id="KW-1185">Reference proteome</keyword>
<protein>
    <recommendedName>
        <fullName evidence="4">Peptidase inhibitor family I36 protein</fullName>
    </recommendedName>
</protein>
<evidence type="ECO:0000256" key="1">
    <source>
        <dbReference type="SAM" id="SignalP"/>
    </source>
</evidence>
<reference evidence="2 3" key="1">
    <citation type="submission" date="2024-09" db="EMBL/GenBank/DDBJ databases">
        <authorList>
            <person name="Lee S.D."/>
        </authorList>
    </citation>
    <scope>NUCLEOTIDE SEQUENCE [LARGE SCALE GENOMIC DNA]</scope>
    <source>
        <strain evidence="2 3">N1-5</strain>
    </source>
</reference>
<feature type="chain" id="PRO_5045179863" description="Peptidase inhibitor family I36 protein" evidence="1">
    <location>
        <begin position="29"/>
        <end position="239"/>
    </location>
</feature>
<accession>A0ABV6UPL6</accession>
<sequence length="239" mass="24813">MTFPSLKVAGVMAVAAAIAMAGVSTAAAAPGKAPHAAAPFAAQVKAAGLNTAQSAELQKRVDQIVHQYAGAKQVAANEIALPHGDSVLLPLPGQTYARVLPGAVNLGFAPATTGTTRLAAATVSPADTGSLGDVGVPFTWFKNGNPADGPGASCSYYYLCMWQGQWGAGEQFNVSTCNEDQELPGSGWNTYGSWVNNQTPGTQAFLLNSSRSVIYTVPALTYNSDYNWAPVWYADACNH</sequence>
<feature type="signal peptide" evidence="1">
    <location>
        <begin position="1"/>
        <end position="28"/>
    </location>
</feature>
<evidence type="ECO:0008006" key="4">
    <source>
        <dbReference type="Google" id="ProtNLM"/>
    </source>
</evidence>
<comment type="caution">
    <text evidence="2">The sequence shown here is derived from an EMBL/GenBank/DDBJ whole genome shotgun (WGS) entry which is preliminary data.</text>
</comment>